<dbReference type="Proteomes" id="UP000663834">
    <property type="component" value="Unassembled WGS sequence"/>
</dbReference>
<proteinExistence type="predicted"/>
<dbReference type="InterPro" id="IPR001680">
    <property type="entry name" value="WD40_rpt"/>
</dbReference>
<evidence type="ECO:0000313" key="6">
    <source>
        <dbReference type="EMBL" id="CAF3832673.1"/>
    </source>
</evidence>
<dbReference type="AlphaFoldDB" id="A0A816Z7G6"/>
<dbReference type="EMBL" id="CAJOBJ010000231">
    <property type="protein sequence ID" value="CAF3806800.1"/>
    <property type="molecule type" value="Genomic_DNA"/>
</dbReference>
<dbReference type="InterPro" id="IPR036322">
    <property type="entry name" value="WD40_repeat_dom_sf"/>
</dbReference>
<dbReference type="GO" id="GO:0008104">
    <property type="term" value="P:intracellular protein localization"/>
    <property type="evidence" value="ECO:0007669"/>
    <property type="project" value="TreeGrafter"/>
</dbReference>
<dbReference type="Gene3D" id="2.130.10.10">
    <property type="entry name" value="YVTN repeat-like/Quinoprotein amine dehydrogenase"/>
    <property type="match status" value="1"/>
</dbReference>
<comment type="caution">
    <text evidence="4">The sequence shown here is derived from an EMBL/GenBank/DDBJ whole genome shotgun (WGS) entry which is preliminary data.</text>
</comment>
<dbReference type="EMBL" id="CAJNOV010009231">
    <property type="protein sequence ID" value="CAF1355828.1"/>
    <property type="molecule type" value="Genomic_DNA"/>
</dbReference>
<dbReference type="GO" id="GO:0019901">
    <property type="term" value="F:protein kinase binding"/>
    <property type="evidence" value="ECO:0007669"/>
    <property type="project" value="TreeGrafter"/>
</dbReference>
<dbReference type="Proteomes" id="UP000663855">
    <property type="component" value="Unassembled WGS sequence"/>
</dbReference>
<evidence type="ECO:0000313" key="4">
    <source>
        <dbReference type="EMBL" id="CAF2195217.1"/>
    </source>
</evidence>
<dbReference type="InterPro" id="IPR015943">
    <property type="entry name" value="WD40/YVTN_repeat-like_dom_sf"/>
</dbReference>
<dbReference type="SUPFAM" id="SSF50978">
    <property type="entry name" value="WD40 repeat-like"/>
    <property type="match status" value="1"/>
</dbReference>
<dbReference type="EMBL" id="CAJOBH010001049">
    <property type="protein sequence ID" value="CAF3832673.1"/>
    <property type="molecule type" value="Genomic_DNA"/>
</dbReference>
<sequence length="164" mass="18356">MIWNISFHDNEHLNNLTDQELHSFASPRLTLYGHTSAVTCICASTKPDLVVSGSLDGTCNIHAVEDGIYVRILCPAGDPIVNLQLSNERHILIQIEKDDAYLFLYSINGDLIRTKKLQNKVVDMLLSDQHIILAVNHVSLPQSTNKKESTISVVTRIVIQHMLD</sequence>
<dbReference type="Proteomes" id="UP000681720">
    <property type="component" value="Unassembled WGS sequence"/>
</dbReference>
<dbReference type="GO" id="GO:0016020">
    <property type="term" value="C:membrane"/>
    <property type="evidence" value="ECO:0007669"/>
    <property type="project" value="TreeGrafter"/>
</dbReference>
<dbReference type="PANTHER" id="PTHR13743:SF112">
    <property type="entry name" value="BEACH DOMAIN-CONTAINING PROTEIN"/>
    <property type="match status" value="1"/>
</dbReference>
<accession>A0A816Z7G6</accession>
<reference evidence="4" key="1">
    <citation type="submission" date="2021-02" db="EMBL/GenBank/DDBJ databases">
        <authorList>
            <person name="Nowell W R."/>
        </authorList>
    </citation>
    <scope>NUCLEOTIDE SEQUENCE</scope>
</reference>
<dbReference type="GO" id="GO:0005829">
    <property type="term" value="C:cytosol"/>
    <property type="evidence" value="ECO:0007669"/>
    <property type="project" value="TreeGrafter"/>
</dbReference>
<feature type="domain" description="Neurobeachin beta-propeller" evidence="1">
    <location>
        <begin position="17"/>
        <end position="128"/>
    </location>
</feature>
<dbReference type="SMART" id="SM00320">
    <property type="entry name" value="WD40"/>
    <property type="match status" value="1"/>
</dbReference>
<gene>
    <name evidence="6" type="ORF">BYL167_LOCUS4798</name>
    <name evidence="2" type="ORF">CJN711_LOCUS19666</name>
    <name evidence="5" type="ORF">GIL414_LOCUS1406</name>
    <name evidence="3" type="ORF">KQP761_LOCUS11535</name>
    <name evidence="4" type="ORF">MBJ925_LOCUS35087</name>
</gene>
<evidence type="ECO:0000313" key="5">
    <source>
        <dbReference type="EMBL" id="CAF3806800.1"/>
    </source>
</evidence>
<evidence type="ECO:0000313" key="2">
    <source>
        <dbReference type="EMBL" id="CAF1355828.1"/>
    </source>
</evidence>
<dbReference type="InterPro" id="IPR050865">
    <property type="entry name" value="BEACH_Domain"/>
</dbReference>
<dbReference type="InterPro" id="IPR046851">
    <property type="entry name" value="NBCH_WD40"/>
</dbReference>
<dbReference type="OrthoDB" id="26681at2759"/>
<name>A0A816Z7G6_9BILA</name>
<evidence type="ECO:0000259" key="1">
    <source>
        <dbReference type="Pfam" id="PF20426"/>
    </source>
</evidence>
<dbReference type="EMBL" id="CAJNRE010019398">
    <property type="protein sequence ID" value="CAF2195217.1"/>
    <property type="molecule type" value="Genomic_DNA"/>
</dbReference>
<evidence type="ECO:0000313" key="7">
    <source>
        <dbReference type="Proteomes" id="UP000663824"/>
    </source>
</evidence>
<dbReference type="Proteomes" id="UP000663824">
    <property type="component" value="Unassembled WGS sequence"/>
</dbReference>
<dbReference type="Proteomes" id="UP000681967">
    <property type="component" value="Unassembled WGS sequence"/>
</dbReference>
<organism evidence="4 7">
    <name type="scientific">Rotaria magnacalcarata</name>
    <dbReference type="NCBI Taxonomy" id="392030"/>
    <lineage>
        <taxon>Eukaryota</taxon>
        <taxon>Metazoa</taxon>
        <taxon>Spiralia</taxon>
        <taxon>Gnathifera</taxon>
        <taxon>Rotifera</taxon>
        <taxon>Eurotatoria</taxon>
        <taxon>Bdelloidea</taxon>
        <taxon>Philodinida</taxon>
        <taxon>Philodinidae</taxon>
        <taxon>Rotaria</taxon>
    </lineage>
</organism>
<dbReference type="PANTHER" id="PTHR13743">
    <property type="entry name" value="BEIGE/BEACH-RELATED"/>
    <property type="match status" value="1"/>
</dbReference>
<protein>
    <recommendedName>
        <fullName evidence="1">Neurobeachin beta-propeller domain-containing protein</fullName>
    </recommendedName>
</protein>
<dbReference type="EMBL" id="CAJNOW010005169">
    <property type="protein sequence ID" value="CAF1441612.1"/>
    <property type="molecule type" value="Genomic_DNA"/>
</dbReference>
<evidence type="ECO:0000313" key="3">
    <source>
        <dbReference type="EMBL" id="CAF1441612.1"/>
    </source>
</evidence>
<dbReference type="Pfam" id="PF20426">
    <property type="entry name" value="NBCH_WD40"/>
    <property type="match status" value="1"/>
</dbReference>